<sequence length="370" mass="41945">MNVVYCCLLTQCHSKRRATIEQQITSNFLIVGAGLAGCLLSWRLQEAGQRVYLVGDSQGPNASMVAAGVINPVTGRWAVKSWHIDALLPKAHELYRALEKQFDEPLLHPIPLRRFCQNEADVKRIGRRLRNPRYADVLKRYNEAGSGPCGIRDEFGSFDIERAAYVDLPQLLNRLRKHFNCADQHFEHANLRRQNGAWHYNGIVAEQVIFCEGTAIRYNPWFKHLPLIPIKGETLRLSNESIDLPRALYHHKKWLLPYMDGTFRLGATYEEQFADSEPSDTGKQALLDGLAGFIAKPEQFQILQHLSGLRPATPDARPLLGRHPSEQGLWLFNGLGSKGASVAPLYSQHLVDHILTQQPLDHEVDLHRFL</sequence>
<evidence type="ECO:0000313" key="4">
    <source>
        <dbReference type="Proteomes" id="UP000000925"/>
    </source>
</evidence>
<evidence type="ECO:0000313" key="3">
    <source>
        <dbReference type="EMBL" id="ADE55215.1"/>
    </source>
</evidence>
<evidence type="ECO:0000259" key="2">
    <source>
        <dbReference type="Pfam" id="PF01266"/>
    </source>
</evidence>
<dbReference type="AlphaFoldDB" id="D5EM55"/>
<name>D5EM55_CORAD</name>
<dbReference type="eggNOG" id="COG0665">
    <property type="taxonomic scope" value="Bacteria"/>
</dbReference>
<dbReference type="InterPro" id="IPR036188">
    <property type="entry name" value="FAD/NAD-bd_sf"/>
</dbReference>
<keyword evidence="1" id="KW-0560">Oxidoreductase</keyword>
<gene>
    <name evidence="3" type="ordered locus">Caka_2198</name>
</gene>
<proteinExistence type="predicted"/>
<dbReference type="EMBL" id="CP001998">
    <property type="protein sequence ID" value="ADE55215.1"/>
    <property type="molecule type" value="Genomic_DNA"/>
</dbReference>
<dbReference type="PANTHER" id="PTHR13847">
    <property type="entry name" value="SARCOSINE DEHYDROGENASE-RELATED"/>
    <property type="match status" value="1"/>
</dbReference>
<dbReference type="InterPro" id="IPR006076">
    <property type="entry name" value="FAD-dep_OxRdtase"/>
</dbReference>
<dbReference type="PANTHER" id="PTHR13847:SF289">
    <property type="entry name" value="GLYCINE OXIDASE"/>
    <property type="match status" value="1"/>
</dbReference>
<dbReference type="Proteomes" id="UP000000925">
    <property type="component" value="Chromosome"/>
</dbReference>
<dbReference type="STRING" id="583355.Caka_2198"/>
<accession>D5EM55</accession>
<dbReference type="OrthoDB" id="214253at2"/>
<dbReference type="Gene3D" id="3.30.9.10">
    <property type="entry name" value="D-Amino Acid Oxidase, subunit A, domain 2"/>
    <property type="match status" value="1"/>
</dbReference>
<protein>
    <submittedName>
        <fullName evidence="3">FAD dependent oxidoreductase</fullName>
    </submittedName>
</protein>
<dbReference type="Pfam" id="PF01266">
    <property type="entry name" value="DAO"/>
    <property type="match status" value="1"/>
</dbReference>
<dbReference type="GO" id="GO:0016491">
    <property type="term" value="F:oxidoreductase activity"/>
    <property type="evidence" value="ECO:0007669"/>
    <property type="project" value="UniProtKB-KW"/>
</dbReference>
<organism evidence="3 4">
    <name type="scientific">Coraliomargarita akajimensis (strain DSM 45221 / IAM 15411 / JCM 23193 / KCTC 12865 / 04OKA010-24)</name>
    <dbReference type="NCBI Taxonomy" id="583355"/>
    <lineage>
        <taxon>Bacteria</taxon>
        <taxon>Pseudomonadati</taxon>
        <taxon>Verrucomicrobiota</taxon>
        <taxon>Opitutia</taxon>
        <taxon>Puniceicoccales</taxon>
        <taxon>Coraliomargaritaceae</taxon>
        <taxon>Coraliomargarita</taxon>
    </lineage>
</organism>
<dbReference type="SUPFAM" id="SSF51971">
    <property type="entry name" value="Nucleotide-binding domain"/>
    <property type="match status" value="1"/>
</dbReference>
<dbReference type="KEGG" id="caa:Caka_2198"/>
<reference evidence="3 4" key="1">
    <citation type="journal article" date="2010" name="Stand. Genomic Sci.">
        <title>Complete genome sequence of Coraliomargarita akajimensis type strain (04OKA010-24).</title>
        <authorList>
            <person name="Mavromatis K."/>
            <person name="Abt B."/>
            <person name="Brambilla E."/>
            <person name="Lapidus A."/>
            <person name="Copeland A."/>
            <person name="Deshpande S."/>
            <person name="Nolan M."/>
            <person name="Lucas S."/>
            <person name="Tice H."/>
            <person name="Cheng J.F."/>
            <person name="Han C."/>
            <person name="Detter J.C."/>
            <person name="Woyke T."/>
            <person name="Goodwin L."/>
            <person name="Pitluck S."/>
            <person name="Held B."/>
            <person name="Brettin T."/>
            <person name="Tapia R."/>
            <person name="Ivanova N."/>
            <person name="Mikhailova N."/>
            <person name="Pati A."/>
            <person name="Liolios K."/>
            <person name="Chen A."/>
            <person name="Palaniappan K."/>
            <person name="Land M."/>
            <person name="Hauser L."/>
            <person name="Chang Y.J."/>
            <person name="Jeffries C.D."/>
            <person name="Rohde M."/>
            <person name="Goker M."/>
            <person name="Bristow J."/>
            <person name="Eisen J.A."/>
            <person name="Markowitz V."/>
            <person name="Hugenholtz P."/>
            <person name="Klenk H.P."/>
            <person name="Kyrpides N.C."/>
        </authorList>
    </citation>
    <scope>NUCLEOTIDE SEQUENCE [LARGE SCALE GENOMIC DNA]</scope>
    <source>
        <strain evidence="4">DSM 45221 / IAM 15411 / JCM 23193 / KCTC 12865</strain>
    </source>
</reference>
<dbReference type="GO" id="GO:0005737">
    <property type="term" value="C:cytoplasm"/>
    <property type="evidence" value="ECO:0007669"/>
    <property type="project" value="TreeGrafter"/>
</dbReference>
<evidence type="ECO:0000256" key="1">
    <source>
        <dbReference type="ARBA" id="ARBA00023002"/>
    </source>
</evidence>
<keyword evidence="4" id="KW-1185">Reference proteome</keyword>
<dbReference type="SUPFAM" id="SSF54373">
    <property type="entry name" value="FAD-linked reductases, C-terminal domain"/>
    <property type="match status" value="1"/>
</dbReference>
<feature type="domain" description="FAD dependent oxidoreductase" evidence="2">
    <location>
        <begin position="29"/>
        <end position="352"/>
    </location>
</feature>
<dbReference type="HOGENOM" id="CLU_066614_0_0_0"/>
<dbReference type="Gene3D" id="3.50.50.60">
    <property type="entry name" value="FAD/NAD(P)-binding domain"/>
    <property type="match status" value="1"/>
</dbReference>